<name>A0A517PNV9_9PLAN</name>
<dbReference type="Proteomes" id="UP000320421">
    <property type="component" value="Chromosome"/>
</dbReference>
<keyword evidence="1" id="KW-0812">Transmembrane</keyword>
<evidence type="ECO:0000313" key="2">
    <source>
        <dbReference type="EMBL" id="QDT21060.1"/>
    </source>
</evidence>
<keyword evidence="3" id="KW-1185">Reference proteome</keyword>
<dbReference type="EMBL" id="CP036266">
    <property type="protein sequence ID" value="QDT21060.1"/>
    <property type="molecule type" value="Genomic_DNA"/>
</dbReference>
<protein>
    <submittedName>
        <fullName evidence="2">Uncharacterized protein</fullName>
    </submittedName>
</protein>
<dbReference type="AlphaFoldDB" id="A0A517PNV9"/>
<feature type="transmembrane region" description="Helical" evidence="1">
    <location>
        <begin position="28"/>
        <end position="49"/>
    </location>
</feature>
<organism evidence="2 3">
    <name type="scientific">Gimesia chilikensis</name>
    <dbReference type="NCBI Taxonomy" id="2605989"/>
    <lineage>
        <taxon>Bacteria</taxon>
        <taxon>Pseudomonadati</taxon>
        <taxon>Planctomycetota</taxon>
        <taxon>Planctomycetia</taxon>
        <taxon>Planctomycetales</taxon>
        <taxon>Planctomycetaceae</taxon>
        <taxon>Gimesia</taxon>
    </lineage>
</organism>
<dbReference type="OrthoDB" id="287556at2"/>
<sequence>MNERLEEKTNPLMEAVTSDARWELEDELLVQVLGFTLYGYAFGVGRVIFLMDVEDINASVAGQLAALGVGPKYAQGLVEAAFECFMNEEDQSVHSQLVNIGHSHIASEDLSECVESIFTNTETLREHLE</sequence>
<keyword evidence="1" id="KW-0472">Membrane</keyword>
<reference evidence="2 3" key="1">
    <citation type="submission" date="2019-02" db="EMBL/GenBank/DDBJ databases">
        <title>Deep-cultivation of Planctomycetes and their phenomic and genomic characterization uncovers novel biology.</title>
        <authorList>
            <person name="Wiegand S."/>
            <person name="Jogler M."/>
            <person name="Boedeker C."/>
            <person name="Pinto D."/>
            <person name="Vollmers J."/>
            <person name="Rivas-Marin E."/>
            <person name="Kohn T."/>
            <person name="Peeters S.H."/>
            <person name="Heuer A."/>
            <person name="Rast P."/>
            <person name="Oberbeckmann S."/>
            <person name="Bunk B."/>
            <person name="Jeske O."/>
            <person name="Meyerdierks A."/>
            <person name="Storesund J.E."/>
            <person name="Kallscheuer N."/>
            <person name="Luecker S."/>
            <person name="Lage O.M."/>
            <person name="Pohl T."/>
            <person name="Merkel B.J."/>
            <person name="Hornburger P."/>
            <person name="Mueller R.-W."/>
            <person name="Bruemmer F."/>
            <person name="Labrenz M."/>
            <person name="Spormann A.M."/>
            <person name="Op den Camp H."/>
            <person name="Overmann J."/>
            <person name="Amann R."/>
            <person name="Jetten M.S.M."/>
            <person name="Mascher T."/>
            <person name="Medema M.H."/>
            <person name="Devos D.P."/>
            <person name="Kaster A.-K."/>
            <person name="Ovreas L."/>
            <person name="Rohde M."/>
            <person name="Galperin M.Y."/>
            <person name="Jogler C."/>
        </authorList>
    </citation>
    <scope>NUCLEOTIDE SEQUENCE [LARGE SCALE GENOMIC DNA]</scope>
    <source>
        <strain evidence="2 3">HG66A1</strain>
    </source>
</reference>
<evidence type="ECO:0000313" key="3">
    <source>
        <dbReference type="Proteomes" id="UP000320421"/>
    </source>
</evidence>
<accession>A0A517PNV9</accession>
<keyword evidence="1" id="KW-1133">Transmembrane helix</keyword>
<proteinExistence type="predicted"/>
<evidence type="ECO:0000256" key="1">
    <source>
        <dbReference type="SAM" id="Phobius"/>
    </source>
</evidence>
<dbReference type="RefSeq" id="WP_145184769.1">
    <property type="nucleotide sequence ID" value="NZ_CP036266.1"/>
</dbReference>
<gene>
    <name evidence="2" type="ORF">HG66A1_28530</name>
</gene>